<feature type="transmembrane region" description="Helical" evidence="9">
    <location>
        <begin position="125"/>
        <end position="144"/>
    </location>
</feature>
<comment type="subcellular location">
    <subcellularLocation>
        <location evidence="1">Membrane</location>
        <topology evidence="1">Multi-pass membrane protein</topology>
    </subcellularLocation>
</comment>
<dbReference type="GO" id="GO:0097272">
    <property type="term" value="P:ammonium homeostasis"/>
    <property type="evidence" value="ECO:0007669"/>
    <property type="project" value="TreeGrafter"/>
</dbReference>
<evidence type="ECO:0000256" key="1">
    <source>
        <dbReference type="ARBA" id="ARBA00004141"/>
    </source>
</evidence>
<feature type="transmembrane region" description="Helical" evidence="9">
    <location>
        <begin position="220"/>
        <end position="237"/>
    </location>
</feature>
<proteinExistence type="inferred from homology"/>
<evidence type="ECO:0000256" key="5">
    <source>
        <dbReference type="ARBA" id="ARBA00022989"/>
    </source>
</evidence>
<feature type="transmembrane region" description="Helical" evidence="9">
    <location>
        <begin position="164"/>
        <end position="190"/>
    </location>
</feature>
<evidence type="ECO:0000256" key="9">
    <source>
        <dbReference type="SAM" id="Phobius"/>
    </source>
</evidence>
<dbReference type="Pfam" id="PF00909">
    <property type="entry name" value="Ammonium_transp"/>
    <property type="match status" value="1"/>
</dbReference>
<dbReference type="InterPro" id="IPR024041">
    <property type="entry name" value="NH4_transpt_AmtB-like_dom"/>
</dbReference>
<dbReference type="GO" id="GO:0005886">
    <property type="term" value="C:plasma membrane"/>
    <property type="evidence" value="ECO:0007669"/>
    <property type="project" value="TreeGrafter"/>
</dbReference>
<feature type="domain" description="Ammonium transporter AmtB-like" evidence="10">
    <location>
        <begin position="20"/>
        <end position="427"/>
    </location>
</feature>
<feature type="compositionally biased region" description="Low complexity" evidence="8">
    <location>
        <begin position="463"/>
        <end position="482"/>
    </location>
</feature>
<dbReference type="EMBL" id="JANTQA010000042">
    <property type="protein sequence ID" value="KAJ3435254.1"/>
    <property type="molecule type" value="Genomic_DNA"/>
</dbReference>
<evidence type="ECO:0000313" key="12">
    <source>
        <dbReference type="Proteomes" id="UP001146793"/>
    </source>
</evidence>
<dbReference type="PANTHER" id="PTHR11730">
    <property type="entry name" value="AMMONIUM TRANSPORTER"/>
    <property type="match status" value="1"/>
</dbReference>
<dbReference type="SUPFAM" id="SSF111352">
    <property type="entry name" value="Ammonium transporter"/>
    <property type="match status" value="1"/>
</dbReference>
<evidence type="ECO:0000256" key="3">
    <source>
        <dbReference type="ARBA" id="ARBA00022448"/>
    </source>
</evidence>
<dbReference type="Proteomes" id="UP001146793">
    <property type="component" value="Unassembled WGS sequence"/>
</dbReference>
<evidence type="ECO:0000256" key="2">
    <source>
        <dbReference type="ARBA" id="ARBA00005887"/>
    </source>
</evidence>
<feature type="transmembrane region" description="Helical" evidence="9">
    <location>
        <begin position="312"/>
        <end position="329"/>
    </location>
</feature>
<dbReference type="GO" id="GO:0008519">
    <property type="term" value="F:ammonium channel activity"/>
    <property type="evidence" value="ECO:0007669"/>
    <property type="project" value="InterPro"/>
</dbReference>
<feature type="transmembrane region" description="Helical" evidence="9">
    <location>
        <begin position="257"/>
        <end position="275"/>
    </location>
</feature>
<evidence type="ECO:0000259" key="10">
    <source>
        <dbReference type="Pfam" id="PF00909"/>
    </source>
</evidence>
<organism evidence="11 12">
    <name type="scientific">Anaeramoeba flamelloides</name>
    <dbReference type="NCBI Taxonomy" id="1746091"/>
    <lineage>
        <taxon>Eukaryota</taxon>
        <taxon>Metamonada</taxon>
        <taxon>Anaeramoebidae</taxon>
        <taxon>Anaeramoeba</taxon>
    </lineage>
</organism>
<accession>A0AAV7Z0E7</accession>
<gene>
    <name evidence="11" type="ORF">M0812_02385</name>
</gene>
<feature type="transmembrane region" description="Helical" evidence="9">
    <location>
        <begin position="20"/>
        <end position="42"/>
    </location>
</feature>
<dbReference type="PANTHER" id="PTHR11730:SF6">
    <property type="entry name" value="AMMONIUM TRANSPORTER"/>
    <property type="match status" value="1"/>
</dbReference>
<keyword evidence="3" id="KW-0813">Transport</keyword>
<dbReference type="AlphaFoldDB" id="A0AAV7Z0E7"/>
<evidence type="ECO:0000256" key="4">
    <source>
        <dbReference type="ARBA" id="ARBA00022692"/>
    </source>
</evidence>
<sequence length="482" mass="53066">MILLGINNQEEIPEEEQHTFVTSATIIIFLQIGFSLFEISFVQKKNWTNILMKNMVDFQFCVLGFWMLGFGFSTGKGNAFCGTENFIGMDMVAAKFGPWFYELVFPTTSSTLISGAWIGRVKLNFYAFFSLVYGSWIYPILAHWEFSTNGWLSRLNTGSTRVTIGVHDTAGAGSVHLLSSAIALIGTVVLGPRVGKFPTTNTTTTTAAGTNAVYREHRSALYLILGFLFILIAWIPFNAGSNETIRNNQNYSAVPYSTVLTIAGSTVSGIIISFIKHRDYIYHPEIIIMSSLSGAITSSASAAYVIKGWASFIIGFVSSFPSYYCGILLKKLKIDDPVGVSPMHGVSSIWGLIATGLFASKTSITPHNGLFFGGGFGILKSNLLLIIVTIGWGIVNGFIFIWCLNKIWNISVPYDEQIAGLDATEHNCKIEGFIVSENDQNFEESSWDTNNSENNDSEKNRSEINGSEINDSEINSSENNYL</sequence>
<evidence type="ECO:0000313" key="11">
    <source>
        <dbReference type="EMBL" id="KAJ3435254.1"/>
    </source>
</evidence>
<evidence type="ECO:0000256" key="8">
    <source>
        <dbReference type="SAM" id="MobiDB-lite"/>
    </source>
</evidence>
<feature type="region of interest" description="Disordered" evidence="8">
    <location>
        <begin position="443"/>
        <end position="482"/>
    </location>
</feature>
<feature type="transmembrane region" description="Helical" evidence="9">
    <location>
        <begin position="341"/>
        <end position="363"/>
    </location>
</feature>
<keyword evidence="6 9" id="KW-0472">Membrane</keyword>
<protein>
    <submittedName>
        <fullName evidence="11">Ammonium transporter</fullName>
    </submittedName>
</protein>
<feature type="transmembrane region" description="Helical" evidence="9">
    <location>
        <begin position="287"/>
        <end position="306"/>
    </location>
</feature>
<keyword evidence="7" id="KW-0924">Ammonia transport</keyword>
<dbReference type="InterPro" id="IPR029020">
    <property type="entry name" value="Ammonium/urea_transptr"/>
</dbReference>
<keyword evidence="4 9" id="KW-0812">Transmembrane</keyword>
<evidence type="ECO:0000256" key="7">
    <source>
        <dbReference type="ARBA" id="ARBA00023177"/>
    </source>
</evidence>
<feature type="transmembrane region" description="Helical" evidence="9">
    <location>
        <begin position="383"/>
        <end position="404"/>
    </location>
</feature>
<name>A0AAV7Z0E7_9EUKA</name>
<dbReference type="Gene3D" id="1.10.3430.10">
    <property type="entry name" value="Ammonium transporter AmtB like domains"/>
    <property type="match status" value="1"/>
</dbReference>
<comment type="caution">
    <text evidence="11">The sequence shown here is derived from an EMBL/GenBank/DDBJ whole genome shotgun (WGS) entry which is preliminary data.</text>
</comment>
<feature type="transmembrane region" description="Helical" evidence="9">
    <location>
        <begin position="99"/>
        <end position="118"/>
    </location>
</feature>
<reference evidence="11" key="1">
    <citation type="submission" date="2022-08" db="EMBL/GenBank/DDBJ databases">
        <title>Novel sulphate-reducing endosymbionts in the free-living metamonad Anaeramoeba.</title>
        <authorList>
            <person name="Jerlstrom-Hultqvist J."/>
            <person name="Cepicka I."/>
            <person name="Gallot-Lavallee L."/>
            <person name="Salas-Leiva D."/>
            <person name="Curtis B.A."/>
            <person name="Zahonova K."/>
            <person name="Pipaliya S."/>
            <person name="Dacks J."/>
            <person name="Roger A.J."/>
        </authorList>
    </citation>
    <scope>NUCLEOTIDE SEQUENCE</scope>
    <source>
        <strain evidence="11">Busselton2</strain>
    </source>
</reference>
<keyword evidence="5 9" id="KW-1133">Transmembrane helix</keyword>
<evidence type="ECO:0000256" key="6">
    <source>
        <dbReference type="ARBA" id="ARBA00023136"/>
    </source>
</evidence>
<comment type="similarity">
    <text evidence="2">Belongs to the ammonia transporter channel (TC 1.A.11.2) family.</text>
</comment>